<name>A0ABW2QZ56_9NEIS</name>
<evidence type="ECO:0000256" key="5">
    <source>
        <dbReference type="ARBA" id="ARBA00022729"/>
    </source>
</evidence>
<dbReference type="PANTHER" id="PTHR30532:SF24">
    <property type="entry name" value="FERRIC ENTEROBACTIN-BINDING PERIPLASMIC PROTEIN FEPB"/>
    <property type="match status" value="1"/>
</dbReference>
<sequence>MNTKHGLLAFILMSAALLSGCDSSQQTSKTETQASGWPRTFDTPQGKLTIKAPPQRIVSTSVTLTGTLLTINAPVIGSGTGAVNTVTSDEQGFFRQWAHIAKERKVEPLYHGEPNAETIAAANPDLIIVSATGGDSARKIYDQLSQIAPTVVINYDDKDWQAIATQLGAITGHEQDATAAIKDFDNKLKATKQKINLPPQPTTAMVYYEDNSGANVWTANSAQGRLLLDLGFTLATIPDAAKGDISMGIRKDITQLTGEKFSAGLQGKTMLLFTADDATVTKVKNNKFLQQNPAISSNRVYAVGFDTFRIDYYSASNMLKRIEQHFH</sequence>
<dbReference type="PROSITE" id="PS50983">
    <property type="entry name" value="FE_B12_PBP"/>
    <property type="match status" value="1"/>
</dbReference>
<organism evidence="8 9">
    <name type="scientific">Iodobacter arcticus</name>
    <dbReference type="NCBI Taxonomy" id="590593"/>
    <lineage>
        <taxon>Bacteria</taxon>
        <taxon>Pseudomonadati</taxon>
        <taxon>Pseudomonadota</taxon>
        <taxon>Betaproteobacteria</taxon>
        <taxon>Neisseriales</taxon>
        <taxon>Chitinibacteraceae</taxon>
        <taxon>Iodobacter</taxon>
    </lineage>
</organism>
<keyword evidence="5" id="KW-0732">Signal</keyword>
<dbReference type="InterPro" id="IPR051313">
    <property type="entry name" value="Bact_iron-sidero_bind"/>
</dbReference>
<keyword evidence="9" id="KW-1185">Reference proteome</keyword>
<keyword evidence="4" id="KW-0406">Ion transport</keyword>
<dbReference type="Pfam" id="PF01497">
    <property type="entry name" value="Peripla_BP_2"/>
    <property type="match status" value="1"/>
</dbReference>
<dbReference type="Gene3D" id="3.40.50.1980">
    <property type="entry name" value="Nitrogenase molybdenum iron protein domain"/>
    <property type="match status" value="2"/>
</dbReference>
<dbReference type="CDD" id="cd01146">
    <property type="entry name" value="FhuD"/>
    <property type="match status" value="1"/>
</dbReference>
<keyword evidence="4" id="KW-0410">Iron transport</keyword>
<keyword evidence="4" id="KW-0408">Iron</keyword>
<evidence type="ECO:0000256" key="4">
    <source>
        <dbReference type="ARBA" id="ARBA00022496"/>
    </source>
</evidence>
<gene>
    <name evidence="8" type="primary">fepB</name>
    <name evidence="8" type="ORF">ACFQNF_03950</name>
</gene>
<reference evidence="9" key="1">
    <citation type="journal article" date="2019" name="Int. J. Syst. Evol. Microbiol.">
        <title>The Global Catalogue of Microorganisms (GCM) 10K type strain sequencing project: providing services to taxonomists for standard genome sequencing and annotation.</title>
        <authorList>
            <consortium name="The Broad Institute Genomics Platform"/>
            <consortium name="The Broad Institute Genome Sequencing Center for Infectious Disease"/>
            <person name="Wu L."/>
            <person name="Ma J."/>
        </authorList>
    </citation>
    <scope>NUCLEOTIDE SEQUENCE [LARGE SCALE GENOMIC DNA]</scope>
    <source>
        <strain evidence="9">CCUG 62945</strain>
    </source>
</reference>
<dbReference type="SUPFAM" id="SSF53807">
    <property type="entry name" value="Helical backbone' metal receptor"/>
    <property type="match status" value="1"/>
</dbReference>
<evidence type="ECO:0000259" key="7">
    <source>
        <dbReference type="PROSITE" id="PS50983"/>
    </source>
</evidence>
<evidence type="ECO:0000256" key="1">
    <source>
        <dbReference type="ARBA" id="ARBA00004196"/>
    </source>
</evidence>
<evidence type="ECO:0000313" key="9">
    <source>
        <dbReference type="Proteomes" id="UP001596473"/>
    </source>
</evidence>
<dbReference type="PROSITE" id="PS51257">
    <property type="entry name" value="PROKAR_LIPOPROTEIN"/>
    <property type="match status" value="1"/>
</dbReference>
<feature type="region of interest" description="Disordered" evidence="6">
    <location>
        <begin position="26"/>
        <end position="46"/>
    </location>
</feature>
<dbReference type="Proteomes" id="UP001596473">
    <property type="component" value="Unassembled WGS sequence"/>
</dbReference>
<evidence type="ECO:0000256" key="2">
    <source>
        <dbReference type="ARBA" id="ARBA00008814"/>
    </source>
</evidence>
<accession>A0ABW2QZ56</accession>
<feature type="domain" description="Fe/B12 periplasmic-binding" evidence="7">
    <location>
        <begin position="56"/>
        <end position="327"/>
    </location>
</feature>
<evidence type="ECO:0000256" key="6">
    <source>
        <dbReference type="SAM" id="MobiDB-lite"/>
    </source>
</evidence>
<protein>
    <submittedName>
        <fullName evidence="8">Fe2+-enterobactin ABC transporter substrate-binding protein</fullName>
    </submittedName>
</protein>
<feature type="compositionally biased region" description="Polar residues" evidence="6">
    <location>
        <begin position="26"/>
        <end position="35"/>
    </location>
</feature>
<comment type="subcellular location">
    <subcellularLocation>
        <location evidence="1">Cell envelope</location>
    </subcellularLocation>
</comment>
<dbReference type="PANTHER" id="PTHR30532">
    <property type="entry name" value="IRON III DICITRATE-BINDING PERIPLASMIC PROTEIN"/>
    <property type="match status" value="1"/>
</dbReference>
<dbReference type="EMBL" id="JBHTBQ010000006">
    <property type="protein sequence ID" value="MFC7419025.1"/>
    <property type="molecule type" value="Genomic_DNA"/>
</dbReference>
<proteinExistence type="inferred from homology"/>
<comment type="caution">
    <text evidence="8">The sequence shown here is derived from an EMBL/GenBank/DDBJ whole genome shotgun (WGS) entry which is preliminary data.</text>
</comment>
<dbReference type="RefSeq" id="WP_380186248.1">
    <property type="nucleotide sequence ID" value="NZ_JBHTBQ010000006.1"/>
</dbReference>
<comment type="similarity">
    <text evidence="2">Belongs to the bacterial solute-binding protein 8 family.</text>
</comment>
<evidence type="ECO:0000256" key="3">
    <source>
        <dbReference type="ARBA" id="ARBA00022448"/>
    </source>
</evidence>
<dbReference type="InterPro" id="IPR002491">
    <property type="entry name" value="ABC_transptr_periplasmic_BD"/>
</dbReference>
<evidence type="ECO:0000313" key="8">
    <source>
        <dbReference type="EMBL" id="MFC7419025.1"/>
    </source>
</evidence>
<keyword evidence="3" id="KW-0813">Transport</keyword>
<dbReference type="NCBIfam" id="NF008200">
    <property type="entry name" value="PRK10957.1"/>
    <property type="match status" value="1"/>
</dbReference>